<name>A0A401GTN3_9APHY</name>
<evidence type="ECO:0000256" key="1">
    <source>
        <dbReference type="SAM" id="MobiDB-lite"/>
    </source>
</evidence>
<reference evidence="3 4" key="1">
    <citation type="journal article" date="2018" name="Sci. Rep.">
        <title>Genome sequence of the cauliflower mushroom Sparassis crispa (Hanabiratake) and its association with beneficial usage.</title>
        <authorList>
            <person name="Kiyama R."/>
            <person name="Furutani Y."/>
            <person name="Kawaguchi K."/>
            <person name="Nakanishi T."/>
        </authorList>
    </citation>
    <scope>NUCLEOTIDE SEQUENCE [LARGE SCALE GENOMIC DNA]</scope>
</reference>
<keyword evidence="2" id="KW-0472">Membrane</keyword>
<protein>
    <recommendedName>
        <fullName evidence="5">Mid2 domain-containing protein</fullName>
    </recommendedName>
</protein>
<feature type="compositionally biased region" description="Polar residues" evidence="1">
    <location>
        <begin position="223"/>
        <end position="239"/>
    </location>
</feature>
<evidence type="ECO:0000256" key="2">
    <source>
        <dbReference type="SAM" id="Phobius"/>
    </source>
</evidence>
<feature type="region of interest" description="Disordered" evidence="1">
    <location>
        <begin position="215"/>
        <end position="239"/>
    </location>
</feature>
<feature type="region of interest" description="Disordered" evidence="1">
    <location>
        <begin position="320"/>
        <end position="350"/>
    </location>
</feature>
<sequence length="469" mass="47878">MRFLTYVLVCDGYLALNRPHCSNRLTMPPIPVVTVDVDSANTTLIKYNPGPNADWYFTHSGNQEVYDQTLTTTVNPGGSATFQFVGTGVQVFGTLGPATNGSSPPVSIYSIDGATPISYVAPNVTSEADGVKFFDSGTLPNGTHTLAFNITQVSPYSQYMLDYIAYTMLVPASSSSSSSSTPSSSSSSTPSSSSSSFASSAYGTANSTAAMTTKSSASATSTDQPTSSGGAAGNTSHSSSTPVGAIVGGVVGGIAGLAVVLLALFFWWRRRRAGRGAQFYYSTPVYPYNPDDGSEDAALQSQGVHNIPPHLGLGAGMVQSGPSATNDSSSLVAWQTPGSGPSGPSTLAHSTSLSLSSPGVLITPFTAAAPSAPSASTPRKALLHPTTPVVAAADSSSTHLEAHQLPLPPGSSSGSSELKSASAAETSSLHPLVEALPAEPNMDSGIRFPPRIAPSEVGILDAPPVYTEA</sequence>
<keyword evidence="2" id="KW-0812">Transmembrane</keyword>
<keyword evidence="2" id="KW-1133">Transmembrane helix</keyword>
<evidence type="ECO:0008006" key="5">
    <source>
        <dbReference type="Google" id="ProtNLM"/>
    </source>
</evidence>
<dbReference type="OrthoDB" id="3265734at2759"/>
<dbReference type="EMBL" id="BFAD01000008">
    <property type="protein sequence ID" value="GBE85585.1"/>
    <property type="molecule type" value="Genomic_DNA"/>
</dbReference>
<dbReference type="Gene3D" id="2.60.120.260">
    <property type="entry name" value="Galactose-binding domain-like"/>
    <property type="match status" value="1"/>
</dbReference>
<evidence type="ECO:0000313" key="3">
    <source>
        <dbReference type="EMBL" id="GBE85585.1"/>
    </source>
</evidence>
<dbReference type="GeneID" id="38782502"/>
<comment type="caution">
    <text evidence="3">The sequence shown here is derived from an EMBL/GenBank/DDBJ whole genome shotgun (WGS) entry which is preliminary data.</text>
</comment>
<dbReference type="RefSeq" id="XP_027616498.1">
    <property type="nucleotide sequence ID" value="XM_027760697.1"/>
</dbReference>
<proteinExistence type="predicted"/>
<dbReference type="Proteomes" id="UP000287166">
    <property type="component" value="Unassembled WGS sequence"/>
</dbReference>
<feature type="region of interest" description="Disordered" evidence="1">
    <location>
        <begin position="392"/>
        <end position="469"/>
    </location>
</feature>
<accession>A0A401GTN3</accession>
<dbReference type="STRING" id="139825.A0A401GTN3"/>
<gene>
    <name evidence="3" type="ORF">SCP_0801020</name>
</gene>
<dbReference type="AlphaFoldDB" id="A0A401GTN3"/>
<organism evidence="3 4">
    <name type="scientific">Sparassis crispa</name>
    <dbReference type="NCBI Taxonomy" id="139825"/>
    <lineage>
        <taxon>Eukaryota</taxon>
        <taxon>Fungi</taxon>
        <taxon>Dikarya</taxon>
        <taxon>Basidiomycota</taxon>
        <taxon>Agaricomycotina</taxon>
        <taxon>Agaricomycetes</taxon>
        <taxon>Polyporales</taxon>
        <taxon>Sparassidaceae</taxon>
        <taxon>Sparassis</taxon>
    </lineage>
</organism>
<evidence type="ECO:0000313" key="4">
    <source>
        <dbReference type="Proteomes" id="UP000287166"/>
    </source>
</evidence>
<feature type="region of interest" description="Disordered" evidence="1">
    <location>
        <begin position="177"/>
        <end position="196"/>
    </location>
</feature>
<keyword evidence="4" id="KW-1185">Reference proteome</keyword>
<feature type="compositionally biased region" description="Polar residues" evidence="1">
    <location>
        <begin position="320"/>
        <end position="344"/>
    </location>
</feature>
<feature type="compositionally biased region" description="Low complexity" evidence="1">
    <location>
        <begin position="410"/>
        <end position="429"/>
    </location>
</feature>
<feature type="transmembrane region" description="Helical" evidence="2">
    <location>
        <begin position="243"/>
        <end position="268"/>
    </location>
</feature>
<dbReference type="InParanoid" id="A0A401GTN3"/>